<keyword evidence="6 11" id="KW-0067">ATP-binding</keyword>
<comment type="caution">
    <text evidence="12">The sequence shown here is derived from an EMBL/GenBank/DDBJ whole genome shotgun (WGS) entry which is preliminary data.</text>
</comment>
<keyword evidence="4 11" id="KW-0812">Transmembrane</keyword>
<evidence type="ECO:0000256" key="11">
    <source>
        <dbReference type="HAMAP-Rule" id="MF_00276"/>
    </source>
</evidence>
<dbReference type="InterPro" id="IPR003820">
    <property type="entry name" value="KdpC"/>
</dbReference>
<proteinExistence type="inferred from homology"/>
<keyword evidence="13" id="KW-1185">Reference proteome</keyword>
<keyword evidence="9 11" id="KW-0406">Ion transport</keyword>
<sequence length="190" mass="19446">MKDIISGLRVTAATMAICVAGYTTVILGFAQAVTPATANGSLITQADGSVIGSRLIAQGFTSPEYVWPRPSAVDYDAAGAGGSNLSPANPELAERALALIAAHGRDGAPIPADLVTASGAGLDPHISLEGALFQVDRVAEARRVEPAAVRAIIDRMAHRPGGVFTPAPIVNVLELNLELDAELVSPASTE</sequence>
<evidence type="ECO:0000256" key="9">
    <source>
        <dbReference type="ARBA" id="ARBA00023065"/>
    </source>
</evidence>
<keyword evidence="3 11" id="KW-0633">Potassium transport</keyword>
<dbReference type="PANTHER" id="PTHR30042:SF2">
    <property type="entry name" value="POTASSIUM-TRANSPORTING ATPASE KDPC SUBUNIT"/>
    <property type="match status" value="1"/>
</dbReference>
<evidence type="ECO:0000256" key="4">
    <source>
        <dbReference type="ARBA" id="ARBA00022692"/>
    </source>
</evidence>
<evidence type="ECO:0000256" key="6">
    <source>
        <dbReference type="ARBA" id="ARBA00022840"/>
    </source>
</evidence>
<evidence type="ECO:0000313" key="12">
    <source>
        <dbReference type="EMBL" id="PTR08292.1"/>
    </source>
</evidence>
<name>A0A2T5JM99_9RHOB</name>
<keyword evidence="5 11" id="KW-0547">Nucleotide-binding</keyword>
<dbReference type="PANTHER" id="PTHR30042">
    <property type="entry name" value="POTASSIUM-TRANSPORTING ATPASE C CHAIN"/>
    <property type="match status" value="1"/>
</dbReference>
<evidence type="ECO:0000256" key="2">
    <source>
        <dbReference type="ARBA" id="ARBA00022475"/>
    </source>
</evidence>
<keyword evidence="8 11" id="KW-1133">Transmembrane helix</keyword>
<comment type="similarity">
    <text evidence="11">Belongs to the KdpC family.</text>
</comment>
<dbReference type="Proteomes" id="UP000244060">
    <property type="component" value="Unassembled WGS sequence"/>
</dbReference>
<dbReference type="GO" id="GO:0008556">
    <property type="term" value="F:P-type potassium transmembrane transporter activity"/>
    <property type="evidence" value="ECO:0007669"/>
    <property type="project" value="InterPro"/>
</dbReference>
<keyword evidence="1 11" id="KW-0813">Transport</keyword>
<reference evidence="12 13" key="1">
    <citation type="submission" date="2018-04" db="EMBL/GenBank/DDBJ databases">
        <title>Genomic Encyclopedia of Type Strains, Phase III (KMG-III): the genomes of soil and plant-associated and newly described type strains.</title>
        <authorList>
            <person name="Whitman W."/>
        </authorList>
    </citation>
    <scope>NUCLEOTIDE SEQUENCE [LARGE SCALE GENOMIC DNA]</scope>
    <source>
        <strain evidence="12 13">KA25</strain>
    </source>
</reference>
<comment type="subcellular location">
    <subcellularLocation>
        <location evidence="11">Cell membrane</location>
        <topology evidence="11">Single-pass membrane protein</topology>
    </subcellularLocation>
</comment>
<feature type="transmembrane region" description="Helical" evidence="11">
    <location>
        <begin position="12"/>
        <end position="33"/>
    </location>
</feature>
<dbReference type="EMBL" id="QAOT01000036">
    <property type="protein sequence ID" value="PTR08292.1"/>
    <property type="molecule type" value="Genomic_DNA"/>
</dbReference>
<evidence type="ECO:0000256" key="10">
    <source>
        <dbReference type="ARBA" id="ARBA00023136"/>
    </source>
</evidence>
<dbReference type="PIRSF" id="PIRSF001296">
    <property type="entry name" value="K_ATPase_KdpC"/>
    <property type="match status" value="1"/>
</dbReference>
<organism evidence="12 13">
    <name type="scientific">Cereibacter azotoformans</name>
    <dbReference type="NCBI Taxonomy" id="43057"/>
    <lineage>
        <taxon>Bacteria</taxon>
        <taxon>Pseudomonadati</taxon>
        <taxon>Pseudomonadota</taxon>
        <taxon>Alphaproteobacteria</taxon>
        <taxon>Rhodobacterales</taxon>
        <taxon>Paracoccaceae</taxon>
        <taxon>Cereibacter</taxon>
    </lineage>
</organism>
<dbReference type="GO" id="GO:0005524">
    <property type="term" value="F:ATP binding"/>
    <property type="evidence" value="ECO:0007669"/>
    <property type="project" value="UniProtKB-UniRule"/>
</dbReference>
<evidence type="ECO:0000313" key="13">
    <source>
        <dbReference type="Proteomes" id="UP000244060"/>
    </source>
</evidence>
<protein>
    <recommendedName>
        <fullName evidence="11">Potassium-transporting ATPase KdpC subunit</fullName>
    </recommendedName>
    <alternativeName>
        <fullName evidence="11">ATP phosphohydrolase [potassium-transporting] C chain</fullName>
    </alternativeName>
    <alternativeName>
        <fullName evidence="11">Potassium-binding and translocating subunit C</fullName>
    </alternativeName>
    <alternativeName>
        <fullName evidence="11">Potassium-translocating ATPase C chain</fullName>
    </alternativeName>
</protein>
<dbReference type="OrthoDB" id="9788285at2"/>
<dbReference type="HAMAP" id="MF_00276">
    <property type="entry name" value="KdpC"/>
    <property type="match status" value="1"/>
</dbReference>
<gene>
    <name evidence="11" type="primary">kdpC</name>
    <name evidence="12" type="ORF">C8J28_1366</name>
</gene>
<comment type="subunit">
    <text evidence="11">The system is composed of three essential subunits: KdpA, KdpB and KdpC.</text>
</comment>
<dbReference type="RefSeq" id="WP_108222671.1">
    <property type="nucleotide sequence ID" value="NZ_QAOT01000036.1"/>
</dbReference>
<dbReference type="AlphaFoldDB" id="A0A2T5JM99"/>
<evidence type="ECO:0000256" key="3">
    <source>
        <dbReference type="ARBA" id="ARBA00022538"/>
    </source>
</evidence>
<evidence type="ECO:0000256" key="5">
    <source>
        <dbReference type="ARBA" id="ARBA00022741"/>
    </source>
</evidence>
<dbReference type="Pfam" id="PF02669">
    <property type="entry name" value="KdpC"/>
    <property type="match status" value="1"/>
</dbReference>
<evidence type="ECO:0000256" key="7">
    <source>
        <dbReference type="ARBA" id="ARBA00022958"/>
    </source>
</evidence>
<keyword evidence="7 11" id="KW-0630">Potassium</keyword>
<dbReference type="GO" id="GO:0005886">
    <property type="term" value="C:plasma membrane"/>
    <property type="evidence" value="ECO:0007669"/>
    <property type="project" value="UniProtKB-SubCell"/>
</dbReference>
<accession>A0A2T5JM99</accession>
<comment type="function">
    <text evidence="11">Part of the high-affinity ATP-driven potassium transport (or Kdp) system, which catalyzes the hydrolysis of ATP coupled with the electrogenic transport of potassium into the cytoplasm. This subunit acts as a catalytic chaperone that increases the ATP-binding affinity of the ATP-hydrolyzing subunit KdpB by the formation of a transient KdpB/KdpC/ATP ternary complex.</text>
</comment>
<keyword evidence="2 11" id="KW-1003">Cell membrane</keyword>
<keyword evidence="10 11" id="KW-0472">Membrane</keyword>
<evidence type="ECO:0000256" key="8">
    <source>
        <dbReference type="ARBA" id="ARBA00022989"/>
    </source>
</evidence>
<evidence type="ECO:0000256" key="1">
    <source>
        <dbReference type="ARBA" id="ARBA00022448"/>
    </source>
</evidence>